<dbReference type="Proteomes" id="UP000054270">
    <property type="component" value="Unassembled WGS sequence"/>
</dbReference>
<feature type="compositionally biased region" description="Low complexity" evidence="1">
    <location>
        <begin position="150"/>
        <end position="170"/>
    </location>
</feature>
<evidence type="ECO:0000313" key="2">
    <source>
        <dbReference type="EMBL" id="KJA13531.1"/>
    </source>
</evidence>
<keyword evidence="3" id="KW-1185">Reference proteome</keyword>
<organism evidence="2 3">
    <name type="scientific">Hypholoma sublateritium (strain FD-334 SS-4)</name>
    <dbReference type="NCBI Taxonomy" id="945553"/>
    <lineage>
        <taxon>Eukaryota</taxon>
        <taxon>Fungi</taxon>
        <taxon>Dikarya</taxon>
        <taxon>Basidiomycota</taxon>
        <taxon>Agaricomycotina</taxon>
        <taxon>Agaricomycetes</taxon>
        <taxon>Agaricomycetidae</taxon>
        <taxon>Agaricales</taxon>
        <taxon>Agaricineae</taxon>
        <taxon>Strophariaceae</taxon>
        <taxon>Hypholoma</taxon>
    </lineage>
</organism>
<evidence type="ECO:0000313" key="3">
    <source>
        <dbReference type="Proteomes" id="UP000054270"/>
    </source>
</evidence>
<dbReference type="AlphaFoldDB" id="A0A0D2NA95"/>
<feature type="compositionally biased region" description="Polar residues" evidence="1">
    <location>
        <begin position="114"/>
        <end position="136"/>
    </location>
</feature>
<name>A0A0D2NA95_HYPSF</name>
<evidence type="ECO:0000256" key="1">
    <source>
        <dbReference type="SAM" id="MobiDB-lite"/>
    </source>
</evidence>
<dbReference type="OMA" id="FANMAEN"/>
<protein>
    <submittedName>
        <fullName evidence="2">Uncharacterized protein</fullName>
    </submittedName>
</protein>
<dbReference type="EMBL" id="KN817733">
    <property type="protein sequence ID" value="KJA13531.1"/>
    <property type="molecule type" value="Genomic_DNA"/>
</dbReference>
<sequence>MVTALRLSPIAALRQPRPSLFRPPLFLFANMAENAIDSDLYGDIYGDDEENEYEVATQDPSPEAQDAEDVKLELPTPSSSSTVKPDDPPPPMHHTLPPDAHRGLPPKPAVAPPSSLSYSAQVAKQFSVYQQTPSQERQQRREIPLPPNPRASAPRPAAPAEARPAAPANPGDTVFGKKPSEMHDAG</sequence>
<gene>
    <name evidence="2" type="ORF">HYPSUDRAFT_543680</name>
</gene>
<dbReference type="OrthoDB" id="1875751at2759"/>
<proteinExistence type="predicted"/>
<reference evidence="3" key="1">
    <citation type="submission" date="2014-04" db="EMBL/GenBank/DDBJ databases">
        <title>Evolutionary Origins and Diversification of the Mycorrhizal Mutualists.</title>
        <authorList>
            <consortium name="DOE Joint Genome Institute"/>
            <consortium name="Mycorrhizal Genomics Consortium"/>
            <person name="Kohler A."/>
            <person name="Kuo A."/>
            <person name="Nagy L.G."/>
            <person name="Floudas D."/>
            <person name="Copeland A."/>
            <person name="Barry K.W."/>
            <person name="Cichocki N."/>
            <person name="Veneault-Fourrey C."/>
            <person name="LaButti K."/>
            <person name="Lindquist E.A."/>
            <person name="Lipzen A."/>
            <person name="Lundell T."/>
            <person name="Morin E."/>
            <person name="Murat C."/>
            <person name="Riley R."/>
            <person name="Ohm R."/>
            <person name="Sun H."/>
            <person name="Tunlid A."/>
            <person name="Henrissat B."/>
            <person name="Grigoriev I.V."/>
            <person name="Hibbett D.S."/>
            <person name="Martin F."/>
        </authorList>
    </citation>
    <scope>NUCLEOTIDE SEQUENCE [LARGE SCALE GENOMIC DNA]</scope>
    <source>
        <strain evidence="3">FD-334 SS-4</strain>
    </source>
</reference>
<accession>A0A0D2NA95</accession>
<feature type="region of interest" description="Disordered" evidence="1">
    <location>
        <begin position="42"/>
        <end position="186"/>
    </location>
</feature>